<proteinExistence type="predicted"/>
<evidence type="ECO:0000313" key="9">
    <source>
        <dbReference type="EMBL" id="GAA4457379.1"/>
    </source>
</evidence>
<keyword evidence="3" id="KW-0963">Cytoplasm</keyword>
<dbReference type="Gene3D" id="2.60.40.10">
    <property type="entry name" value="Immunoglobulins"/>
    <property type="match status" value="1"/>
</dbReference>
<dbReference type="InterPro" id="IPR026444">
    <property type="entry name" value="Secre_tail"/>
</dbReference>
<evidence type="ECO:0000256" key="2">
    <source>
        <dbReference type="ARBA" id="ARBA00004496"/>
    </source>
</evidence>
<evidence type="ECO:0000259" key="7">
    <source>
        <dbReference type="Pfam" id="PF18962"/>
    </source>
</evidence>
<comment type="subcellular location">
    <subcellularLocation>
        <location evidence="1">Cell projection</location>
        <location evidence="1">Cilium</location>
    </subcellularLocation>
    <subcellularLocation>
        <location evidence="2">Cytoplasm</location>
    </subcellularLocation>
</comment>
<evidence type="ECO:0008006" key="11">
    <source>
        <dbReference type="Google" id="ProtNLM"/>
    </source>
</evidence>
<name>A0ABP8N0J6_9BACT</name>
<evidence type="ECO:0000313" key="10">
    <source>
        <dbReference type="Proteomes" id="UP001501410"/>
    </source>
</evidence>
<keyword evidence="4" id="KW-0969">Cilium</keyword>
<evidence type="ECO:0000256" key="1">
    <source>
        <dbReference type="ARBA" id="ARBA00004138"/>
    </source>
</evidence>
<dbReference type="Pfam" id="PF18962">
    <property type="entry name" value="Por_Secre_tail"/>
    <property type="match status" value="1"/>
</dbReference>
<feature type="domain" description="Secretion system C-terminal sorting" evidence="7">
    <location>
        <begin position="621"/>
        <end position="698"/>
    </location>
</feature>
<feature type="domain" description="HYDIN/VesB/CFA65-like Ig-like" evidence="8">
    <location>
        <begin position="504"/>
        <end position="593"/>
    </location>
</feature>
<dbReference type="EMBL" id="BAABEZ010000022">
    <property type="protein sequence ID" value="GAA4457379.1"/>
    <property type="molecule type" value="Genomic_DNA"/>
</dbReference>
<dbReference type="Pfam" id="PF22544">
    <property type="entry name" value="HYDIN_VesB_CFA65-like_Ig"/>
    <property type="match status" value="1"/>
</dbReference>
<dbReference type="RefSeq" id="WP_344827431.1">
    <property type="nucleotide sequence ID" value="NZ_BAABEZ010000022.1"/>
</dbReference>
<accession>A0ABP8N0J6</accession>
<evidence type="ECO:0000256" key="5">
    <source>
        <dbReference type="ARBA" id="ARBA00023273"/>
    </source>
</evidence>
<organism evidence="9 10">
    <name type="scientific">Rurimicrobium arvi</name>
    <dbReference type="NCBI Taxonomy" id="2049916"/>
    <lineage>
        <taxon>Bacteria</taxon>
        <taxon>Pseudomonadati</taxon>
        <taxon>Bacteroidota</taxon>
        <taxon>Chitinophagia</taxon>
        <taxon>Chitinophagales</taxon>
        <taxon>Chitinophagaceae</taxon>
        <taxon>Rurimicrobium</taxon>
    </lineage>
</organism>
<dbReference type="Proteomes" id="UP001501410">
    <property type="component" value="Unassembled WGS sequence"/>
</dbReference>
<evidence type="ECO:0000259" key="8">
    <source>
        <dbReference type="Pfam" id="PF22544"/>
    </source>
</evidence>
<keyword evidence="10" id="KW-1185">Reference proteome</keyword>
<dbReference type="NCBIfam" id="TIGR04183">
    <property type="entry name" value="Por_Secre_tail"/>
    <property type="match status" value="1"/>
</dbReference>
<evidence type="ECO:0000256" key="4">
    <source>
        <dbReference type="ARBA" id="ARBA00023069"/>
    </source>
</evidence>
<gene>
    <name evidence="9" type="ORF">GCM10023092_24140</name>
</gene>
<dbReference type="InterPro" id="IPR013783">
    <property type="entry name" value="Ig-like_fold"/>
</dbReference>
<sequence length="700" mass="73560">MKKAVLAAMCLPLLHAAEANAQTVVKGPSSSSAPYVLPVAPGVKITSVLTVGDTISGYRMTGIPDGLGAFDNNDGTFTLLMNHELGKTSGTTRAHGSTGTFVSRWIIRKSDLKVLSGSDLMQRVNLWNVAAGRYFTYYSSAPSASAAFDRFCSGDLAPVSAYYNAKTGKGTLARIYMNGEETGAEGRAMAHVASGPDAGSSYEVPRLGKASWENFVGHGYESDSTVLIGMDDATPGQVYVYIGAKTNSGLEIEKAGLTNGKLFGIAVSGLAAESGSSVPTPGTAFSLVDLGDVSSMTGATINTNSNSLGITTFLRPEDGSWDPANDSVFYFNTTNSLTGPSRLWKLQFTNPASPSLGGKITAVLDGTEGQKMMDNLTVDHFGHALIVEDVGNNVHLGRVMQYDFAKDTLTVLAQHDSAMFLSGGSKYLTQDEEASGILDVQEILGAGMYLCADQAHYSIAGELAEGGQLFALFNPDSYNANPEISISGNGLNISNGDLFPTSMDNTDFGNIDTGMTVTKAFYVKNAGPAALKVSGVSFGGAHAGDFSLTAPATFPATVAAGDSLRLNVKFAPMVVGLRTASIQINSNDFDEKVYSFSLQGVALNNRTSVAGLTADASFLKLFPNPTGDAATVSISLKKAEHYEFTIVDMNGRQVMETVSRDLNAGDNQVHINTSTLPNGNYIVRVASANQTVSVKMVIAH</sequence>
<keyword evidence="5" id="KW-0966">Cell projection</keyword>
<protein>
    <recommendedName>
        <fullName evidence="11">Choice-of-anchor D domain-containing protein</fullName>
    </recommendedName>
</protein>
<evidence type="ECO:0000256" key="3">
    <source>
        <dbReference type="ARBA" id="ARBA00022490"/>
    </source>
</evidence>
<dbReference type="InterPro" id="IPR053879">
    <property type="entry name" value="HYDIN_VesB_CFA65-like_Ig"/>
</dbReference>
<feature type="chain" id="PRO_5045864636" description="Choice-of-anchor D domain-containing protein" evidence="6">
    <location>
        <begin position="22"/>
        <end position="700"/>
    </location>
</feature>
<feature type="signal peptide" evidence="6">
    <location>
        <begin position="1"/>
        <end position="21"/>
    </location>
</feature>
<dbReference type="NCBIfam" id="NF012200">
    <property type="entry name" value="choice_anch_D"/>
    <property type="match status" value="1"/>
</dbReference>
<keyword evidence="6" id="KW-0732">Signal</keyword>
<reference evidence="10" key="1">
    <citation type="journal article" date="2019" name="Int. J. Syst. Evol. Microbiol.">
        <title>The Global Catalogue of Microorganisms (GCM) 10K type strain sequencing project: providing services to taxonomists for standard genome sequencing and annotation.</title>
        <authorList>
            <consortium name="The Broad Institute Genomics Platform"/>
            <consortium name="The Broad Institute Genome Sequencing Center for Infectious Disease"/>
            <person name="Wu L."/>
            <person name="Ma J."/>
        </authorList>
    </citation>
    <scope>NUCLEOTIDE SEQUENCE [LARGE SCALE GENOMIC DNA]</scope>
    <source>
        <strain evidence="10">JCM 31921</strain>
    </source>
</reference>
<comment type="caution">
    <text evidence="9">The sequence shown here is derived from an EMBL/GenBank/DDBJ whole genome shotgun (WGS) entry which is preliminary data.</text>
</comment>
<evidence type="ECO:0000256" key="6">
    <source>
        <dbReference type="SAM" id="SignalP"/>
    </source>
</evidence>